<dbReference type="PANTHER" id="PTHR33452:SF1">
    <property type="entry name" value="INNER MEMBRANE PROTEIN YPHA-RELATED"/>
    <property type="match status" value="1"/>
</dbReference>
<keyword evidence="3" id="KW-1003">Cell membrane</keyword>
<comment type="subcellular location">
    <subcellularLocation>
        <location evidence="1">Cell membrane</location>
        <topology evidence="1">Multi-pass membrane protein</topology>
    </subcellularLocation>
</comment>
<comment type="similarity">
    <text evidence="2">Belongs to the DoxX family.</text>
</comment>
<gene>
    <name evidence="8" type="ORF">TBH_C2326</name>
</gene>
<evidence type="ECO:0008006" key="10">
    <source>
        <dbReference type="Google" id="ProtNLM"/>
    </source>
</evidence>
<evidence type="ECO:0000256" key="2">
    <source>
        <dbReference type="ARBA" id="ARBA00006679"/>
    </source>
</evidence>
<feature type="transmembrane region" description="Helical" evidence="7">
    <location>
        <begin position="95"/>
        <end position="113"/>
    </location>
</feature>
<dbReference type="EMBL" id="AP012273">
    <property type="protein sequence ID" value="BAO45236.1"/>
    <property type="molecule type" value="Genomic_DNA"/>
</dbReference>
<dbReference type="InterPro" id="IPR032808">
    <property type="entry name" value="DoxX"/>
</dbReference>
<dbReference type="InterPro" id="IPR051907">
    <property type="entry name" value="DoxX-like_oxidoreductase"/>
</dbReference>
<sequence>MSLLQKLIQPYSATARVLDTLSPIFDLGIRLWVAWAFIKSGMVKIQSWDSTLMLFEYEYNVPLLSPHVAAWMGTAAELSLPVLVALGIASRFSALALFLFNGVAVYAYSSFLLSGEGAAGLQQHILWGTMLLMVVFHGPGKLSVDHWLCKKC</sequence>
<evidence type="ECO:0000313" key="9">
    <source>
        <dbReference type="Proteomes" id="UP000031631"/>
    </source>
</evidence>
<dbReference type="Proteomes" id="UP000031631">
    <property type="component" value="Chromosome"/>
</dbReference>
<evidence type="ECO:0000256" key="6">
    <source>
        <dbReference type="ARBA" id="ARBA00023136"/>
    </source>
</evidence>
<protein>
    <recommendedName>
        <fullName evidence="10">DoxX family protein</fullName>
    </recommendedName>
</protein>
<keyword evidence="9" id="KW-1185">Reference proteome</keyword>
<dbReference type="Pfam" id="PF07681">
    <property type="entry name" value="DoxX"/>
    <property type="match status" value="1"/>
</dbReference>
<name>A0A7U6GKB7_9GAMM</name>
<keyword evidence="4 7" id="KW-0812">Transmembrane</keyword>
<organism evidence="8 9">
    <name type="scientific">Thiolapillus brandeum</name>
    <dbReference type="NCBI Taxonomy" id="1076588"/>
    <lineage>
        <taxon>Bacteria</taxon>
        <taxon>Pseudomonadati</taxon>
        <taxon>Pseudomonadota</taxon>
        <taxon>Gammaproteobacteria</taxon>
        <taxon>Chromatiales</taxon>
        <taxon>Sedimenticolaceae</taxon>
        <taxon>Thiolapillus</taxon>
    </lineage>
</organism>
<dbReference type="AlphaFoldDB" id="A0A7U6GKB7"/>
<dbReference type="PANTHER" id="PTHR33452">
    <property type="entry name" value="OXIDOREDUCTASE CATD-RELATED"/>
    <property type="match status" value="1"/>
</dbReference>
<evidence type="ECO:0000313" key="8">
    <source>
        <dbReference type="EMBL" id="BAO45236.1"/>
    </source>
</evidence>
<evidence type="ECO:0000256" key="7">
    <source>
        <dbReference type="SAM" id="Phobius"/>
    </source>
</evidence>
<dbReference type="GO" id="GO:0005886">
    <property type="term" value="C:plasma membrane"/>
    <property type="evidence" value="ECO:0007669"/>
    <property type="project" value="UniProtKB-SubCell"/>
</dbReference>
<evidence type="ECO:0000256" key="4">
    <source>
        <dbReference type="ARBA" id="ARBA00022692"/>
    </source>
</evidence>
<dbReference type="OrthoDB" id="121744at2"/>
<keyword evidence="6 7" id="KW-0472">Membrane</keyword>
<evidence type="ECO:0000256" key="3">
    <source>
        <dbReference type="ARBA" id="ARBA00022475"/>
    </source>
</evidence>
<accession>A0A7U6GKB7</accession>
<feature type="transmembrane region" description="Helical" evidence="7">
    <location>
        <begin position="68"/>
        <end position="88"/>
    </location>
</feature>
<proteinExistence type="inferred from homology"/>
<reference evidence="8 9" key="1">
    <citation type="journal article" date="2014" name="PLoS ONE">
        <title>Physiological and genomic features of a novel sulfur-oxidizing gammaproteobacterium belonging to a previously uncultivated symbiotic lineage isolated from a hydrothermal vent.</title>
        <authorList>
            <person name="Nunoura T."/>
            <person name="Takaki Y."/>
            <person name="Kazama H."/>
            <person name="Kakuta J."/>
            <person name="Shimamura S."/>
            <person name="Makita H."/>
            <person name="Hirai M."/>
            <person name="Miyazaki M."/>
            <person name="Takai K."/>
        </authorList>
    </citation>
    <scope>NUCLEOTIDE SEQUENCE [LARGE SCALE GENOMIC DNA]</scope>
    <source>
        <strain evidence="8 9">Hiromi1</strain>
    </source>
</reference>
<evidence type="ECO:0000256" key="5">
    <source>
        <dbReference type="ARBA" id="ARBA00022989"/>
    </source>
</evidence>
<dbReference type="KEGG" id="tbn:TBH_C2326"/>
<feature type="transmembrane region" description="Helical" evidence="7">
    <location>
        <begin position="125"/>
        <end position="144"/>
    </location>
</feature>
<keyword evidence="5 7" id="KW-1133">Transmembrane helix</keyword>
<dbReference type="RefSeq" id="WP_052470149.1">
    <property type="nucleotide sequence ID" value="NZ_AP012273.1"/>
</dbReference>
<evidence type="ECO:0000256" key="1">
    <source>
        <dbReference type="ARBA" id="ARBA00004651"/>
    </source>
</evidence>